<feature type="domain" description="CN hydrolase" evidence="1">
    <location>
        <begin position="64"/>
        <end position="243"/>
    </location>
</feature>
<accession>A0A060UUD1</accession>
<protein>
    <recommendedName>
        <fullName evidence="1">CN hydrolase domain-containing protein</fullName>
    </recommendedName>
</protein>
<dbReference type="AlphaFoldDB" id="A0A060UUD1"/>
<dbReference type="RefSeq" id="WP_035190155.1">
    <property type="nucleotide sequence ID" value="NZ_CCCS020000001.1"/>
</dbReference>
<dbReference type="EMBL" id="LT841305">
    <property type="protein sequence ID" value="SMH65214.1"/>
    <property type="molecule type" value="Genomic_DNA"/>
</dbReference>
<dbReference type="InterPro" id="IPR036526">
    <property type="entry name" value="C-N_Hydrolase_sf"/>
</dbReference>
<dbReference type="SUPFAM" id="SSF56317">
    <property type="entry name" value="Carbon-nitrogen hydrolase"/>
    <property type="match status" value="1"/>
</dbReference>
<evidence type="ECO:0000259" key="1">
    <source>
        <dbReference type="Pfam" id="PF00795"/>
    </source>
</evidence>
<dbReference type="Pfam" id="PF00795">
    <property type="entry name" value="CN_hydrolase"/>
    <property type="match status" value="1"/>
</dbReference>
<dbReference type="InterPro" id="IPR003010">
    <property type="entry name" value="C-N_Hydrolase"/>
</dbReference>
<reference evidence="2" key="2">
    <citation type="submission" date="2014-07" db="EMBL/GenBank/DDBJ databases">
        <title>Initial genome analysis of the psychrotolerant acidophile Acidithiobacillus ferrivorans CF27: insights into iron and sulfur oxidation pathways and into biofilm formation.</title>
        <authorList>
            <person name="Talla E."/>
            <person name="Hedrich S."/>
            <person name="Mangenot S."/>
            <person name="Ji B."/>
            <person name="Johnson D.B."/>
            <person name="Barbe V."/>
            <person name="Bonnefoy V."/>
        </authorList>
    </citation>
    <scope>NUCLEOTIDE SEQUENCE [LARGE SCALE GENOMIC DNA]</scope>
    <source>
        <strain evidence="2">CF27</strain>
    </source>
</reference>
<sequence length="256" mass="29471">MTAYDEIKIGLDTPDLHQSIQIALANIPVQQGQIEASYLGRPILTRQRLKPLTTLLNEISSYGKRNSRKIDLLIFPEVSIPYAWESMIVAWARKHNIGVICGLEHRVSKKNIAYNEVLTALPYKTENHHLACVPIRRLKRIYSPEEVFLLKNNNVKIPKQNRDAYQLIRWRGVSFAIYNCYELASIEDRSLFKGKVDFIVGTEFNRDVNYFSNIVESAARDLHCYIIQVNDSRFGDSRIVSPIANRENEPASHKGW</sequence>
<evidence type="ECO:0000313" key="2">
    <source>
        <dbReference type="EMBL" id="CDQ12242.1"/>
    </source>
</evidence>
<dbReference type="EMBL" id="CCCS020000001">
    <property type="protein sequence ID" value="CDQ12242.1"/>
    <property type="molecule type" value="Genomic_DNA"/>
</dbReference>
<evidence type="ECO:0000313" key="4">
    <source>
        <dbReference type="Proteomes" id="UP000193925"/>
    </source>
</evidence>
<keyword evidence="4" id="KW-1185">Reference proteome</keyword>
<gene>
    <name evidence="2" type="ORF">AFERRI_10065</name>
    <name evidence="3" type="ORF">AFERRI_11249</name>
</gene>
<organism evidence="2">
    <name type="scientific">Acidithiobacillus ferrivorans</name>
    <dbReference type="NCBI Taxonomy" id="160808"/>
    <lineage>
        <taxon>Bacteria</taxon>
        <taxon>Pseudomonadati</taxon>
        <taxon>Pseudomonadota</taxon>
        <taxon>Acidithiobacillia</taxon>
        <taxon>Acidithiobacillales</taxon>
        <taxon>Acidithiobacillaceae</taxon>
        <taxon>Acidithiobacillus</taxon>
    </lineage>
</organism>
<proteinExistence type="predicted"/>
<dbReference type="Proteomes" id="UP000193925">
    <property type="component" value="Chromosome AFERRI"/>
</dbReference>
<name>A0A060UUD1_9PROT</name>
<reference evidence="3 4" key="3">
    <citation type="submission" date="2017-03" db="EMBL/GenBank/DDBJ databases">
        <authorList>
            <person name="Regsiter A."/>
            <person name="William W."/>
        </authorList>
    </citation>
    <scope>NUCLEOTIDE SEQUENCE [LARGE SCALE GENOMIC DNA]</scope>
    <source>
        <strain evidence="3">PRJEB5721</strain>
    </source>
</reference>
<reference evidence="2" key="1">
    <citation type="submission" date="2014-03" db="EMBL/GenBank/DDBJ databases">
        <authorList>
            <person name="Genoscope - CEA"/>
        </authorList>
    </citation>
    <scope>NUCLEOTIDE SEQUENCE [LARGE SCALE GENOMIC DNA]</scope>
    <source>
        <strain evidence="2">CF27</strain>
    </source>
</reference>
<dbReference type="Gene3D" id="3.60.110.10">
    <property type="entry name" value="Carbon-nitrogen hydrolase"/>
    <property type="match status" value="1"/>
</dbReference>
<evidence type="ECO:0000313" key="3">
    <source>
        <dbReference type="EMBL" id="SMH65214.1"/>
    </source>
</evidence>